<evidence type="ECO:0000313" key="2">
    <source>
        <dbReference type="Proteomes" id="UP001148662"/>
    </source>
</evidence>
<comment type="caution">
    <text evidence="1">The sequence shown here is derived from an EMBL/GenBank/DDBJ whole genome shotgun (WGS) entry which is preliminary data.</text>
</comment>
<dbReference type="Proteomes" id="UP001148662">
    <property type="component" value="Unassembled WGS sequence"/>
</dbReference>
<keyword evidence="2" id="KW-1185">Reference proteome</keyword>
<name>A0ACC1SIP5_9APHY</name>
<reference evidence="1" key="1">
    <citation type="submission" date="2022-07" db="EMBL/GenBank/DDBJ databases">
        <title>Genome Sequence of Phlebia brevispora.</title>
        <authorList>
            <person name="Buettner E."/>
        </authorList>
    </citation>
    <scope>NUCLEOTIDE SEQUENCE</scope>
    <source>
        <strain evidence="1">MPL23</strain>
    </source>
</reference>
<evidence type="ECO:0000313" key="1">
    <source>
        <dbReference type="EMBL" id="KAJ3540693.1"/>
    </source>
</evidence>
<sequence>MVAVIYSDNPEVIFALEQLIANCFVCVNLTNAIAVLTHIRCIPYYVGYFVFALFLLPFLIVAVFDALRVFALLNRGHLTAGLVFVLGLGPIVNDAYTAQAAGKHQLSKKSCVTDDKLAASIVARVSIIIANVLVIVVTWLRSWRHVNQTAALGIRSISGVLLRDGSIYFLAVLIVQLAQVGLAFIPSYVKFSNVMNVFIQNMPNILMSRLIMNLRQANDAPNGSSAEISRFSQFAPNFRVPTSTGIIGPIGETLEYGNESLWDDHLDELSTNREEVETPLDEDVAMNSLPPERLSGTDLTYFMASDALRTINQITHISMAFRVLGGMYYFKIGDVRLRCITTTACADAFHPAVMDIHRQAKKLEEQAIRPPLGCTPIPPAPTSPVAEATRTSVHARAEEPPNGPISYHELQIGTPEVKSDGIPDSVIVAEFQANLIYNYADIAVLTLAGYEYFIGFKHEYDFLWQRKWTAVTWLFLANRYLLLFDVIAQNVPFSSWRWCAQSKDTSCSHYPLMATIAVISYLPLIISAVFSALRVFALADRNFFITGVVLILALVPFGTNVYALSTSTYGYVITPVLGATCNPQPNISIAINFDVSYYLVQDISPGKGGRVPWAVERSRDPSSRRFTGSIYFIALVLLSVAELLVEIVPSLQKLNPVGMVAEVLQSVLVSRFIIDLRRDNGTSTGVSTSTRDAAQSLPNFRVPGSTVDSIVGPIGQPLEYNSRADWEDEETSESNEISENSENQENKEISVQIVSSGQALQV</sequence>
<protein>
    <submittedName>
        <fullName evidence="1">Uncharacterized protein</fullName>
    </submittedName>
</protein>
<proteinExistence type="predicted"/>
<gene>
    <name evidence="1" type="ORF">NM688_g6191</name>
</gene>
<accession>A0ACC1SIP5</accession>
<organism evidence="1 2">
    <name type="scientific">Phlebia brevispora</name>
    <dbReference type="NCBI Taxonomy" id="194682"/>
    <lineage>
        <taxon>Eukaryota</taxon>
        <taxon>Fungi</taxon>
        <taxon>Dikarya</taxon>
        <taxon>Basidiomycota</taxon>
        <taxon>Agaricomycotina</taxon>
        <taxon>Agaricomycetes</taxon>
        <taxon>Polyporales</taxon>
        <taxon>Meruliaceae</taxon>
        <taxon>Phlebia</taxon>
    </lineage>
</organism>
<dbReference type="EMBL" id="JANHOG010001238">
    <property type="protein sequence ID" value="KAJ3540693.1"/>
    <property type="molecule type" value="Genomic_DNA"/>
</dbReference>